<dbReference type="Proteomes" id="UP000198604">
    <property type="component" value="Unassembled WGS sequence"/>
</dbReference>
<name>A0A0E3WFV0_9STRE</name>
<dbReference type="EMBL" id="CTEN01000009">
    <property type="protein sequence ID" value="CQR26170.1"/>
    <property type="molecule type" value="Genomic_DNA"/>
</dbReference>
<dbReference type="PROSITE" id="PS51257">
    <property type="entry name" value="PROKAR_LIPOPROTEIN"/>
    <property type="match status" value="1"/>
</dbReference>
<proteinExistence type="predicted"/>
<accession>A0A0E3WFV0</accession>
<organism evidence="1 2">
    <name type="scientific">Streptococcus varani</name>
    <dbReference type="NCBI Taxonomy" id="1608583"/>
    <lineage>
        <taxon>Bacteria</taxon>
        <taxon>Bacillati</taxon>
        <taxon>Bacillota</taxon>
        <taxon>Bacilli</taxon>
        <taxon>Lactobacillales</taxon>
        <taxon>Streptococcaceae</taxon>
        <taxon>Streptococcus</taxon>
    </lineage>
</organism>
<keyword evidence="2" id="KW-1185">Reference proteome</keyword>
<dbReference type="AlphaFoldDB" id="A0A0E3WFV0"/>
<evidence type="ECO:0000313" key="1">
    <source>
        <dbReference type="EMBL" id="CQR26170.1"/>
    </source>
</evidence>
<reference evidence="2" key="1">
    <citation type="submission" date="2015-03" db="EMBL/GenBank/DDBJ databases">
        <authorList>
            <person name="Urmite Genomes"/>
        </authorList>
    </citation>
    <scope>NUCLEOTIDE SEQUENCE [LARGE SCALE GENOMIC DNA]</scope>
    <source>
        <strain evidence="2">FF10</strain>
    </source>
</reference>
<dbReference type="STRING" id="1608583.BN1356_02529"/>
<protein>
    <submittedName>
        <fullName evidence="1">Phage protein</fullName>
    </submittedName>
</protein>
<evidence type="ECO:0000313" key="2">
    <source>
        <dbReference type="Proteomes" id="UP000198604"/>
    </source>
</evidence>
<gene>
    <name evidence="1" type="ORF">BN1356_02529</name>
</gene>
<sequence length="36" mass="4138">MIEFAKEVGMALLWLMLGCLIGERSQINKDNKDNKK</sequence>